<proteinExistence type="predicted"/>
<dbReference type="PANTHER" id="PTHR23088:SF27">
    <property type="entry name" value="DEAMINATED GLUTATHIONE AMIDASE"/>
    <property type="match status" value="1"/>
</dbReference>
<dbReference type="OrthoDB" id="9811121at2"/>
<name>A0A844ZT57_9SPHN</name>
<keyword evidence="1 3" id="KW-0378">Hydrolase</keyword>
<dbReference type="Proteomes" id="UP000442714">
    <property type="component" value="Unassembled WGS sequence"/>
</dbReference>
<dbReference type="InterPro" id="IPR036526">
    <property type="entry name" value="C-N_Hydrolase_sf"/>
</dbReference>
<evidence type="ECO:0000313" key="4">
    <source>
        <dbReference type="Proteomes" id="UP000442714"/>
    </source>
</evidence>
<protein>
    <submittedName>
        <fullName evidence="3">Carbon-nitrogen hydrolase family protein</fullName>
    </submittedName>
</protein>
<keyword evidence="4" id="KW-1185">Reference proteome</keyword>
<evidence type="ECO:0000256" key="1">
    <source>
        <dbReference type="ARBA" id="ARBA00022801"/>
    </source>
</evidence>
<organism evidence="3 4">
    <name type="scientific">Pontixanthobacter aquaemixtae</name>
    <dbReference type="NCBI Taxonomy" id="1958940"/>
    <lineage>
        <taxon>Bacteria</taxon>
        <taxon>Pseudomonadati</taxon>
        <taxon>Pseudomonadota</taxon>
        <taxon>Alphaproteobacteria</taxon>
        <taxon>Sphingomonadales</taxon>
        <taxon>Erythrobacteraceae</taxon>
        <taxon>Pontixanthobacter</taxon>
    </lineage>
</organism>
<gene>
    <name evidence="3" type="ORF">GRI41_05725</name>
</gene>
<accession>A0A844ZT57</accession>
<sequence>MTRIAILQMTSGIDPQENLAAIEGAAEKAAAAGAKVLFTPEMSMLLDRDRKRAAGLINPELVAELQEQLTHCAKRFDIDIALGSMAVPGDGDRYANRSMYFDRNCPGPVDPVTYDKIHMFDVELSTGETWRESGAYRPGTEVVTVENTPVGRIGLSVCYDMRFPALFEELGKRKCDVIAVPAAFTVPTGKAHWHVMLRARAIEASAFVVAAAQVGQHADGRETYGHSLVVDPWGEVLLDMGGDEAGLAFCDIDLGRIEEVRAQIPSLANRRDIPRSPNQ</sequence>
<reference evidence="3 4" key="1">
    <citation type="submission" date="2019-12" db="EMBL/GenBank/DDBJ databases">
        <title>Genomic-based taxomic classification of the family Erythrobacteraceae.</title>
        <authorList>
            <person name="Xu L."/>
        </authorList>
    </citation>
    <scope>NUCLEOTIDE SEQUENCE [LARGE SCALE GENOMIC DNA]</scope>
    <source>
        <strain evidence="3 4">KCTC 52763</strain>
    </source>
</reference>
<dbReference type="SUPFAM" id="SSF56317">
    <property type="entry name" value="Carbon-nitrogen hydrolase"/>
    <property type="match status" value="1"/>
</dbReference>
<dbReference type="Pfam" id="PF00795">
    <property type="entry name" value="CN_hydrolase"/>
    <property type="match status" value="1"/>
</dbReference>
<comment type="caution">
    <text evidence="3">The sequence shown here is derived from an EMBL/GenBank/DDBJ whole genome shotgun (WGS) entry which is preliminary data.</text>
</comment>
<dbReference type="CDD" id="cd07572">
    <property type="entry name" value="nit"/>
    <property type="match status" value="1"/>
</dbReference>
<dbReference type="GO" id="GO:0016811">
    <property type="term" value="F:hydrolase activity, acting on carbon-nitrogen (but not peptide) bonds, in linear amides"/>
    <property type="evidence" value="ECO:0007669"/>
    <property type="project" value="InterPro"/>
</dbReference>
<evidence type="ECO:0000259" key="2">
    <source>
        <dbReference type="PROSITE" id="PS50263"/>
    </source>
</evidence>
<evidence type="ECO:0000313" key="3">
    <source>
        <dbReference type="EMBL" id="MXO90310.1"/>
    </source>
</evidence>
<dbReference type="RefSeq" id="WP_160603783.1">
    <property type="nucleotide sequence ID" value="NZ_WTYX01000001.1"/>
</dbReference>
<dbReference type="PANTHER" id="PTHR23088">
    <property type="entry name" value="NITRILASE-RELATED"/>
    <property type="match status" value="1"/>
</dbReference>
<dbReference type="InterPro" id="IPR045254">
    <property type="entry name" value="Nit1/2_C-N_Hydrolase"/>
</dbReference>
<dbReference type="AlphaFoldDB" id="A0A844ZT57"/>
<dbReference type="Gene3D" id="3.60.110.10">
    <property type="entry name" value="Carbon-nitrogen hydrolase"/>
    <property type="match status" value="1"/>
</dbReference>
<feature type="domain" description="CN hydrolase" evidence="2">
    <location>
        <begin position="2"/>
        <end position="254"/>
    </location>
</feature>
<dbReference type="EMBL" id="WTYX01000001">
    <property type="protein sequence ID" value="MXO90310.1"/>
    <property type="molecule type" value="Genomic_DNA"/>
</dbReference>
<dbReference type="PROSITE" id="PS50263">
    <property type="entry name" value="CN_HYDROLASE"/>
    <property type="match status" value="1"/>
</dbReference>
<dbReference type="InterPro" id="IPR003010">
    <property type="entry name" value="C-N_Hydrolase"/>
</dbReference>